<name>A0ACB8SGX8_9AGAM</name>
<proteinExistence type="predicted"/>
<comment type="caution">
    <text evidence="1">The sequence shown here is derived from an EMBL/GenBank/DDBJ whole genome shotgun (WGS) entry which is preliminary data.</text>
</comment>
<dbReference type="EMBL" id="MU277309">
    <property type="protein sequence ID" value="KAI0055136.1"/>
    <property type="molecule type" value="Genomic_DNA"/>
</dbReference>
<reference evidence="1" key="2">
    <citation type="journal article" date="2022" name="New Phytol.">
        <title>Evolutionary transition to the ectomycorrhizal habit in the genomes of a hyperdiverse lineage of mushroom-forming fungi.</title>
        <authorList>
            <person name="Looney B."/>
            <person name="Miyauchi S."/>
            <person name="Morin E."/>
            <person name="Drula E."/>
            <person name="Courty P.E."/>
            <person name="Kohler A."/>
            <person name="Kuo A."/>
            <person name="LaButti K."/>
            <person name="Pangilinan J."/>
            <person name="Lipzen A."/>
            <person name="Riley R."/>
            <person name="Andreopoulos W."/>
            <person name="He G."/>
            <person name="Johnson J."/>
            <person name="Nolan M."/>
            <person name="Tritt A."/>
            <person name="Barry K.W."/>
            <person name="Grigoriev I.V."/>
            <person name="Nagy L.G."/>
            <person name="Hibbett D."/>
            <person name="Henrissat B."/>
            <person name="Matheny P.B."/>
            <person name="Labbe J."/>
            <person name="Martin F.M."/>
        </authorList>
    </citation>
    <scope>NUCLEOTIDE SEQUENCE</scope>
    <source>
        <strain evidence="1">HHB10654</strain>
    </source>
</reference>
<keyword evidence="2" id="KW-1185">Reference proteome</keyword>
<accession>A0ACB8SGX8</accession>
<evidence type="ECO:0000313" key="1">
    <source>
        <dbReference type="EMBL" id="KAI0055136.1"/>
    </source>
</evidence>
<reference evidence="1" key="1">
    <citation type="submission" date="2021-03" db="EMBL/GenBank/DDBJ databases">
        <authorList>
            <consortium name="DOE Joint Genome Institute"/>
            <person name="Ahrendt S."/>
            <person name="Looney B.P."/>
            <person name="Miyauchi S."/>
            <person name="Morin E."/>
            <person name="Drula E."/>
            <person name="Courty P.E."/>
            <person name="Chicoki N."/>
            <person name="Fauchery L."/>
            <person name="Kohler A."/>
            <person name="Kuo A."/>
            <person name="Labutti K."/>
            <person name="Pangilinan J."/>
            <person name="Lipzen A."/>
            <person name="Riley R."/>
            <person name="Andreopoulos W."/>
            <person name="He G."/>
            <person name="Johnson J."/>
            <person name="Barry K.W."/>
            <person name="Grigoriev I.V."/>
            <person name="Nagy L."/>
            <person name="Hibbett D."/>
            <person name="Henrissat B."/>
            <person name="Matheny P.B."/>
            <person name="Labbe J."/>
            <person name="Martin F."/>
        </authorList>
    </citation>
    <scope>NUCLEOTIDE SEQUENCE</scope>
    <source>
        <strain evidence="1">HHB10654</strain>
    </source>
</reference>
<gene>
    <name evidence="1" type="ORF">BV25DRAFT_1903758</name>
</gene>
<protein>
    <submittedName>
        <fullName evidence="1">WLM-domain-containing protein</fullName>
    </submittedName>
</protein>
<organism evidence="1 2">
    <name type="scientific">Artomyces pyxidatus</name>
    <dbReference type="NCBI Taxonomy" id="48021"/>
    <lineage>
        <taxon>Eukaryota</taxon>
        <taxon>Fungi</taxon>
        <taxon>Dikarya</taxon>
        <taxon>Basidiomycota</taxon>
        <taxon>Agaricomycotina</taxon>
        <taxon>Agaricomycetes</taxon>
        <taxon>Russulales</taxon>
        <taxon>Auriscalpiaceae</taxon>
        <taxon>Artomyces</taxon>
    </lineage>
</organism>
<dbReference type="Proteomes" id="UP000814140">
    <property type="component" value="Unassembled WGS sequence"/>
</dbReference>
<evidence type="ECO:0000313" key="2">
    <source>
        <dbReference type="Proteomes" id="UP000814140"/>
    </source>
</evidence>
<sequence>MSDTFVLSYETLKGRPKADQALPLLQKIASLVKPIMRKHGWRLPSLAEFFPDSPNLIGIDINGGEKILLRLRPAWAPDTFYPEEDIVHTMLHERFIQLTHNVHGPHDQQFYKFLDGLEDEYAALKRSGYSGEGFFTPGRRLGTSVSHNVPPHIARLRALQAAEQRQKTGSVLGGGGRLGGGNLASLGLSPRELAVLAADMRAADEKACGSGLLAQQESDKAARDSVRNNAADLADWYDNDEIIILDEPPAGASSSSSSFGFHVEAPRQARPPPMKLSTKPSSLSQPPPLKLASKPTPPGTAWDCPACTLINGENATQCEACLTARPVKKSIVKKPIVKKPTAPQSDGWTCTVCGEDGMEHQFWTCRFCGSVKTESVIG</sequence>